<dbReference type="PANTHER" id="PTHR11085:SF12">
    <property type="entry name" value="NAD-DEPENDENT PROTEIN DEACYLASE SIRTUIN-6"/>
    <property type="match status" value="1"/>
</dbReference>
<gene>
    <name evidence="9" type="ORF">CYMTET_55560</name>
</gene>
<keyword evidence="5" id="KW-0520">NAD</keyword>
<keyword evidence="2" id="KW-0808">Transferase</keyword>
<dbReference type="GO" id="GO:0070403">
    <property type="term" value="F:NAD+ binding"/>
    <property type="evidence" value="ECO:0007669"/>
    <property type="project" value="InterPro"/>
</dbReference>
<evidence type="ECO:0000256" key="6">
    <source>
        <dbReference type="ARBA" id="ARBA00038170"/>
    </source>
</evidence>
<evidence type="ECO:0000256" key="4">
    <source>
        <dbReference type="ARBA" id="ARBA00022833"/>
    </source>
</evidence>
<proteinExistence type="inferred from homology"/>
<evidence type="ECO:0000256" key="3">
    <source>
        <dbReference type="ARBA" id="ARBA00022723"/>
    </source>
</evidence>
<dbReference type="Gene3D" id="2.20.28.200">
    <property type="match status" value="1"/>
</dbReference>
<keyword evidence="10" id="KW-1185">Reference proteome</keyword>
<dbReference type="PROSITE" id="PS50305">
    <property type="entry name" value="SIRTUIN"/>
    <property type="match status" value="1"/>
</dbReference>
<evidence type="ECO:0000256" key="2">
    <source>
        <dbReference type="ARBA" id="ARBA00022679"/>
    </source>
</evidence>
<keyword evidence="3" id="KW-0479">Metal-binding</keyword>
<evidence type="ECO:0000256" key="5">
    <source>
        <dbReference type="ARBA" id="ARBA00023027"/>
    </source>
</evidence>
<feature type="domain" description="Deacetylase sirtuin-type" evidence="8">
    <location>
        <begin position="15"/>
        <end position="150"/>
    </location>
</feature>
<dbReference type="InterPro" id="IPR050134">
    <property type="entry name" value="NAD-dep_sirtuin_deacylases"/>
</dbReference>
<evidence type="ECO:0000313" key="9">
    <source>
        <dbReference type="EMBL" id="KAK3234178.1"/>
    </source>
</evidence>
<dbReference type="GO" id="GO:0000122">
    <property type="term" value="P:negative regulation of transcription by RNA polymerase II"/>
    <property type="evidence" value="ECO:0007669"/>
    <property type="project" value="TreeGrafter"/>
</dbReference>
<dbReference type="GO" id="GO:0046872">
    <property type="term" value="F:metal ion binding"/>
    <property type="evidence" value="ECO:0007669"/>
    <property type="project" value="UniProtKB-KW"/>
</dbReference>
<protein>
    <recommendedName>
        <fullName evidence="1">protein acetyllysine N-acetyltransferase</fullName>
        <ecNumber evidence="1">2.3.1.286</ecNumber>
    </recommendedName>
</protein>
<organism evidence="9 10">
    <name type="scientific">Cymbomonas tetramitiformis</name>
    <dbReference type="NCBI Taxonomy" id="36881"/>
    <lineage>
        <taxon>Eukaryota</taxon>
        <taxon>Viridiplantae</taxon>
        <taxon>Chlorophyta</taxon>
        <taxon>Pyramimonadophyceae</taxon>
        <taxon>Pyramimonadales</taxon>
        <taxon>Pyramimonadaceae</taxon>
        <taxon>Cymbomonas</taxon>
    </lineage>
</organism>
<dbReference type="PANTHER" id="PTHR11085">
    <property type="entry name" value="NAD-DEPENDENT PROTEIN DEACYLASE SIRTUIN-5, MITOCHONDRIAL-RELATED"/>
    <property type="match status" value="1"/>
</dbReference>
<dbReference type="FunFam" id="3.40.50.1220:FF:000038">
    <property type="entry name" value="NAD-dependent protein deacetylase sirtuin-6 isoform X2"/>
    <property type="match status" value="1"/>
</dbReference>
<evidence type="ECO:0000256" key="7">
    <source>
        <dbReference type="PROSITE-ProRule" id="PRU00236"/>
    </source>
</evidence>
<dbReference type="InterPro" id="IPR029035">
    <property type="entry name" value="DHS-like_NAD/FAD-binding_dom"/>
</dbReference>
<dbReference type="InterPro" id="IPR026590">
    <property type="entry name" value="Ssirtuin_cat_dom"/>
</dbReference>
<dbReference type="Gene3D" id="3.40.50.1220">
    <property type="entry name" value="TPP-binding domain"/>
    <property type="match status" value="1"/>
</dbReference>
<sequence>MLGGQLGAREFFDPENEVRTRARQLAILIQETQSKGGVVVHTGAGISTSAGIPDFRGPNGVWTCQSRGDDLPKASLPFDQARPSFTHMAILALHQAGLVRFVVSCNVDCLHIRSGLPREALAELHGNCFAERLSACSGMPFALCRAAPQI</sequence>
<dbReference type="GO" id="GO:0005634">
    <property type="term" value="C:nucleus"/>
    <property type="evidence" value="ECO:0007669"/>
    <property type="project" value="TreeGrafter"/>
</dbReference>
<dbReference type="SUPFAM" id="SSF52467">
    <property type="entry name" value="DHS-like NAD/FAD-binding domain"/>
    <property type="match status" value="1"/>
</dbReference>
<dbReference type="AlphaFoldDB" id="A0AAE0BCP4"/>
<dbReference type="GO" id="GO:0003714">
    <property type="term" value="F:transcription corepressor activity"/>
    <property type="evidence" value="ECO:0007669"/>
    <property type="project" value="TreeGrafter"/>
</dbReference>
<dbReference type="EMBL" id="LGRX02035549">
    <property type="protein sequence ID" value="KAK3234178.1"/>
    <property type="molecule type" value="Genomic_DNA"/>
</dbReference>
<keyword evidence="4" id="KW-0862">Zinc</keyword>
<name>A0AAE0BCP4_9CHLO</name>
<dbReference type="Proteomes" id="UP001190700">
    <property type="component" value="Unassembled WGS sequence"/>
</dbReference>
<evidence type="ECO:0000259" key="8">
    <source>
        <dbReference type="PROSITE" id="PS50305"/>
    </source>
</evidence>
<reference evidence="9 10" key="1">
    <citation type="journal article" date="2015" name="Genome Biol. Evol.">
        <title>Comparative Genomics of a Bacterivorous Green Alga Reveals Evolutionary Causalities and Consequences of Phago-Mixotrophic Mode of Nutrition.</title>
        <authorList>
            <person name="Burns J.A."/>
            <person name="Paasch A."/>
            <person name="Narechania A."/>
            <person name="Kim E."/>
        </authorList>
    </citation>
    <scope>NUCLEOTIDE SEQUENCE [LARGE SCALE GENOMIC DNA]</scope>
    <source>
        <strain evidence="9 10">PLY_AMNH</strain>
    </source>
</reference>
<comment type="similarity">
    <text evidence="6">Belongs to the sirtuin family. Class IV subfamily.</text>
</comment>
<evidence type="ECO:0000313" key="10">
    <source>
        <dbReference type="Proteomes" id="UP001190700"/>
    </source>
</evidence>
<dbReference type="InterPro" id="IPR003000">
    <property type="entry name" value="Sirtuin"/>
</dbReference>
<dbReference type="Pfam" id="PF02146">
    <property type="entry name" value="SIR2"/>
    <property type="match status" value="2"/>
</dbReference>
<accession>A0AAE0BCP4</accession>
<comment type="caution">
    <text evidence="7">Lacks conserved residue(s) required for the propagation of feature annotation.</text>
</comment>
<evidence type="ECO:0000256" key="1">
    <source>
        <dbReference type="ARBA" id="ARBA00012928"/>
    </source>
</evidence>
<comment type="caution">
    <text evidence="9">The sequence shown here is derived from an EMBL/GenBank/DDBJ whole genome shotgun (WGS) entry which is preliminary data.</text>
</comment>
<dbReference type="EC" id="2.3.1.286" evidence="1"/>
<dbReference type="GO" id="GO:0017136">
    <property type="term" value="F:histone deacetylase activity, NAD-dependent"/>
    <property type="evidence" value="ECO:0007669"/>
    <property type="project" value="TreeGrafter"/>
</dbReference>